<evidence type="ECO:0000313" key="2">
    <source>
        <dbReference type="Proteomes" id="UP001454036"/>
    </source>
</evidence>
<accession>A0AAV3R5G3</accession>
<organism evidence="1 2">
    <name type="scientific">Lithospermum erythrorhizon</name>
    <name type="common">Purple gromwell</name>
    <name type="synonym">Lithospermum officinale var. erythrorhizon</name>
    <dbReference type="NCBI Taxonomy" id="34254"/>
    <lineage>
        <taxon>Eukaryota</taxon>
        <taxon>Viridiplantae</taxon>
        <taxon>Streptophyta</taxon>
        <taxon>Embryophyta</taxon>
        <taxon>Tracheophyta</taxon>
        <taxon>Spermatophyta</taxon>
        <taxon>Magnoliopsida</taxon>
        <taxon>eudicotyledons</taxon>
        <taxon>Gunneridae</taxon>
        <taxon>Pentapetalae</taxon>
        <taxon>asterids</taxon>
        <taxon>lamiids</taxon>
        <taxon>Boraginales</taxon>
        <taxon>Boraginaceae</taxon>
        <taxon>Boraginoideae</taxon>
        <taxon>Lithospermeae</taxon>
        <taxon>Lithospermum</taxon>
    </lineage>
</organism>
<comment type="caution">
    <text evidence="1">The sequence shown here is derived from an EMBL/GenBank/DDBJ whole genome shotgun (WGS) entry which is preliminary data.</text>
</comment>
<dbReference type="AlphaFoldDB" id="A0AAV3R5G3"/>
<sequence>MSEDRSWMFNRFRDDGRLNNDHLHGYEIWEYHGEIDLSKEKDATQSRANILPKVDTTANEYADMVNDGFIGGLEFDRIDTSGGKDTLNVVEDPNPIVASYYKFLQSANEPLFDGCSEFTKLSMTSELLNLKSHRLNMNDGFQ</sequence>
<reference evidence="1 2" key="1">
    <citation type="submission" date="2024-01" db="EMBL/GenBank/DDBJ databases">
        <title>The complete chloroplast genome sequence of Lithospermum erythrorhizon: insights into the phylogenetic relationship among Boraginaceae species and the maternal lineages of purple gromwells.</title>
        <authorList>
            <person name="Okada T."/>
            <person name="Watanabe K."/>
        </authorList>
    </citation>
    <scope>NUCLEOTIDE SEQUENCE [LARGE SCALE GENOMIC DNA]</scope>
</reference>
<keyword evidence="2" id="KW-1185">Reference proteome</keyword>
<dbReference type="EMBL" id="BAABME010007766">
    <property type="protein sequence ID" value="GAA0171652.1"/>
    <property type="molecule type" value="Genomic_DNA"/>
</dbReference>
<gene>
    <name evidence="1" type="ORF">LIER_25635</name>
</gene>
<name>A0AAV3R5G3_LITER</name>
<dbReference type="Proteomes" id="UP001454036">
    <property type="component" value="Unassembled WGS sequence"/>
</dbReference>
<proteinExistence type="predicted"/>
<protein>
    <submittedName>
        <fullName evidence="1">Uncharacterized protein</fullName>
    </submittedName>
</protein>
<evidence type="ECO:0000313" key="1">
    <source>
        <dbReference type="EMBL" id="GAA0171652.1"/>
    </source>
</evidence>